<organism evidence="1 2">
    <name type="scientific">Micromonospora arida</name>
    <dbReference type="NCBI Taxonomy" id="2203715"/>
    <lineage>
        <taxon>Bacteria</taxon>
        <taxon>Bacillati</taxon>
        <taxon>Actinomycetota</taxon>
        <taxon>Actinomycetes</taxon>
        <taxon>Micromonosporales</taxon>
        <taxon>Micromonosporaceae</taxon>
        <taxon>Micromonospora</taxon>
    </lineage>
</organism>
<dbReference type="Proteomes" id="UP000266889">
    <property type="component" value="Unassembled WGS sequence"/>
</dbReference>
<comment type="caution">
    <text evidence="1">The sequence shown here is derived from an EMBL/GenBank/DDBJ whole genome shotgun (WGS) entry which is preliminary data.</text>
</comment>
<reference evidence="1 2" key="1">
    <citation type="submission" date="2018-05" db="EMBL/GenBank/DDBJ databases">
        <title>Micromonospora from Atacama Desert.</title>
        <authorList>
            <person name="Carro L."/>
            <person name="Goodfellow M."/>
            <person name="Klenk H.-P."/>
        </authorList>
    </citation>
    <scope>NUCLEOTIDE SEQUENCE [LARGE SCALE GENOMIC DNA]</scope>
    <source>
        <strain evidence="1 2">LB32</strain>
    </source>
</reference>
<evidence type="ECO:0000313" key="2">
    <source>
        <dbReference type="Proteomes" id="UP000266889"/>
    </source>
</evidence>
<accession>A0A3N9XMV6</accession>
<protein>
    <recommendedName>
        <fullName evidence="3">CopG family transcriptional regulator</fullName>
    </recommendedName>
</protein>
<proteinExistence type="predicted"/>
<keyword evidence="2" id="KW-1185">Reference proteome</keyword>
<gene>
    <name evidence="1" type="ORF">DLJ58_01420</name>
</gene>
<evidence type="ECO:0008006" key="3">
    <source>
        <dbReference type="Google" id="ProtNLM"/>
    </source>
</evidence>
<dbReference type="AlphaFoldDB" id="A0A3N9XMV6"/>
<sequence length="78" mass="8718">METTPRKVTMVYSTRLPDDLSRWLVEEASRRGTNPSVMLRELVADGKRAAAADRMVTVRLSDLHRAINDATDGTACDR</sequence>
<dbReference type="EMBL" id="QGSY01000070">
    <property type="protein sequence ID" value="RQX14316.1"/>
    <property type="molecule type" value="Genomic_DNA"/>
</dbReference>
<evidence type="ECO:0000313" key="1">
    <source>
        <dbReference type="EMBL" id="RQX14316.1"/>
    </source>
</evidence>
<name>A0A3N9XMV6_9ACTN</name>